<organism evidence="3 4">
    <name type="scientific">Nocardioides eburneiflavus</name>
    <dbReference type="NCBI Taxonomy" id="2518372"/>
    <lineage>
        <taxon>Bacteria</taxon>
        <taxon>Bacillati</taxon>
        <taxon>Actinomycetota</taxon>
        <taxon>Actinomycetes</taxon>
        <taxon>Propionibacteriales</taxon>
        <taxon>Nocardioidaceae</taxon>
        <taxon>Nocardioides</taxon>
    </lineage>
</organism>
<keyword evidence="4" id="KW-1185">Reference proteome</keyword>
<dbReference type="Pfam" id="PF13400">
    <property type="entry name" value="Tad"/>
    <property type="match status" value="1"/>
</dbReference>
<protein>
    <recommendedName>
        <fullName evidence="2">Putative Flp pilus-assembly TadG-like N-terminal domain-containing protein</fullName>
    </recommendedName>
</protein>
<dbReference type="PROSITE" id="PS51257">
    <property type="entry name" value="PROKAR_LIPOPROTEIN"/>
    <property type="match status" value="1"/>
</dbReference>
<proteinExistence type="predicted"/>
<dbReference type="Proteomes" id="UP000297496">
    <property type="component" value="Unassembled WGS sequence"/>
</dbReference>
<evidence type="ECO:0000313" key="3">
    <source>
        <dbReference type="EMBL" id="TGN61647.1"/>
    </source>
</evidence>
<feature type="compositionally biased region" description="Basic and acidic residues" evidence="1">
    <location>
        <begin position="179"/>
        <end position="190"/>
    </location>
</feature>
<gene>
    <name evidence="3" type="ORF">EXE59_23445</name>
</gene>
<dbReference type="AlphaFoldDB" id="A0A4Z1C082"/>
<feature type="region of interest" description="Disordered" evidence="1">
    <location>
        <begin position="240"/>
        <end position="391"/>
    </location>
</feature>
<name>A0A4Z1C082_9ACTN</name>
<evidence type="ECO:0000256" key="1">
    <source>
        <dbReference type="SAM" id="MobiDB-lite"/>
    </source>
</evidence>
<evidence type="ECO:0000259" key="2">
    <source>
        <dbReference type="Pfam" id="PF13400"/>
    </source>
</evidence>
<dbReference type="InterPro" id="IPR028087">
    <property type="entry name" value="Tad_N"/>
</dbReference>
<accession>A0A4Z1C082</accession>
<comment type="caution">
    <text evidence="3">The sequence shown here is derived from an EMBL/GenBank/DDBJ whole genome shotgun (WGS) entry which is preliminary data.</text>
</comment>
<feature type="domain" description="Putative Flp pilus-assembly TadG-like N-terminal" evidence="2">
    <location>
        <begin position="16"/>
        <end position="61"/>
    </location>
</feature>
<feature type="region of interest" description="Disordered" evidence="1">
    <location>
        <begin position="177"/>
        <end position="226"/>
    </location>
</feature>
<feature type="compositionally biased region" description="Basic residues" evidence="1">
    <location>
        <begin position="191"/>
        <end position="207"/>
    </location>
</feature>
<sequence length="488" mass="52798">MSALRARRSGEPDETGAVAIVVALLAVVMFGCAALAVDISSLAMERQRLHDHVDSAAHAGAFELPASGTSAKTWAVTMAKTQDAGMTPDTELFCVVASTGASRQVASGQIPATCDPGTYSSSQVRCNTKICSIPVPRHRPVQHHHGERLQGRRLRLRAGDRARRGLDRLGVVVGVPGLVRRDPAQPDGHRLHGRPHHQHGRGRPRGHAGRDHRQPGGDGPDPALRRVRGDAQEQGHLVVCHGGHDRLGRAQGRQVDRDRLQQRLQGQPRRADQLEQQARHGRQVHAERCRARPVHRQLRHPPRLGPQGGLALPARPRPQQPRVVAQAPGDGEEGADLRDRRSARRAPRGGQHVDHELGRHRGRAQLLRQRQGQEGLRQPDRGGRAGQGARRHVLVIGFGDARSASCEKPGGRTPRSPWVRDYLAAAASPTPSGTPSKADSDCSTSAERVAENKDGDYFYCAASGTELGPIFATAVNAVTESIKLIQMP</sequence>
<reference evidence="3 4" key="1">
    <citation type="submission" date="2019-04" db="EMBL/GenBank/DDBJ databases">
        <title>Three New Species of Nocardioides, Nocardioides euryhalodurans sp. nov., Nocardioides seonyuensis sp. nov. and Nocardioides eburneoflavus sp. nov. Isolated from Soil.</title>
        <authorList>
            <person name="Roh S.G."/>
            <person name="Lee C."/>
            <person name="Kim M.-K."/>
            <person name="Kim S.B."/>
        </authorList>
    </citation>
    <scope>NUCLEOTIDE SEQUENCE [LARGE SCALE GENOMIC DNA]</scope>
    <source>
        <strain evidence="3 4">MMS17-SY213</strain>
    </source>
</reference>
<feature type="compositionally biased region" description="Basic residues" evidence="1">
    <location>
        <begin position="291"/>
        <end position="302"/>
    </location>
</feature>
<dbReference type="EMBL" id="SRRO01000002">
    <property type="protein sequence ID" value="TGN61647.1"/>
    <property type="molecule type" value="Genomic_DNA"/>
</dbReference>
<feature type="compositionally biased region" description="Low complexity" evidence="1">
    <location>
        <begin position="364"/>
        <end position="376"/>
    </location>
</feature>
<evidence type="ECO:0000313" key="4">
    <source>
        <dbReference type="Proteomes" id="UP000297496"/>
    </source>
</evidence>
<feature type="compositionally biased region" description="Basic and acidic residues" evidence="1">
    <location>
        <begin position="242"/>
        <end position="261"/>
    </location>
</feature>
<dbReference type="OrthoDB" id="4904988at2"/>